<name>A0A1I3B4N7_9ACTN</name>
<dbReference type="Gene3D" id="2.30.30.40">
    <property type="entry name" value="SH3 Domains"/>
    <property type="match status" value="1"/>
</dbReference>
<feature type="domain" description="SH3b" evidence="2">
    <location>
        <begin position="564"/>
        <end position="630"/>
    </location>
</feature>
<dbReference type="Proteomes" id="UP000199052">
    <property type="component" value="Unassembled WGS sequence"/>
</dbReference>
<evidence type="ECO:0000313" key="3">
    <source>
        <dbReference type="EMBL" id="SFH57275.1"/>
    </source>
</evidence>
<evidence type="ECO:0000259" key="2">
    <source>
        <dbReference type="SMART" id="SM00287"/>
    </source>
</evidence>
<proteinExistence type="predicted"/>
<dbReference type="STRING" id="504797.SAMN05421678_12234"/>
<dbReference type="SUPFAM" id="SSF51445">
    <property type="entry name" value="(Trans)glycosidases"/>
    <property type="match status" value="1"/>
</dbReference>
<feature type="region of interest" description="Disordered" evidence="1">
    <location>
        <begin position="220"/>
        <end position="248"/>
    </location>
</feature>
<evidence type="ECO:0000256" key="1">
    <source>
        <dbReference type="SAM" id="MobiDB-lite"/>
    </source>
</evidence>
<dbReference type="InterPro" id="IPR003646">
    <property type="entry name" value="SH3-like_bac-type"/>
</dbReference>
<feature type="domain" description="SH3b" evidence="2">
    <location>
        <begin position="484"/>
        <end position="552"/>
    </location>
</feature>
<gene>
    <name evidence="3" type="ORF">SAMN05421678_12234</name>
</gene>
<dbReference type="AlphaFoldDB" id="A0A1I3B4N7"/>
<sequence length="643" mass="67671">MIRPDHTYLSGVRRFLPVTGGRRAARNRVGLALAVAGMVAGTSAVTTSATVANAAVGATTTPAPDDVQPARAGAGRVAALTKGSTRTVEYRGLRLTVPSGWAVHDLDRAPRTCVRFDRPALYLGRPGADQRCPARAVGRTEVVLVQPAASAKALAASGGGAEVRELVPGRATSVTAGSTADQEAHFDLTGTGLVATTAYADRPGLVEAILADATYAGPKRSGGGPALSGGTSAAPSLSDPPSLPAGSTTTRFRGLGFDTCAAPSATTMRAWLASPFRSVGIYIGGVNRACPDGNLSASWVRTVARMGWKFTPIYVGRQAPCALQGDLGPIRATNPGGQGVAAAEDAIADARRFGLVPGSTIYNDMEGYDTGSASCRRIVLAFLNGWTKRLHDGGYLSGVYSSASSGIRDLSRVYVSSTFARPDVIWTARWDGKPSVWGEPYVANSKWSMHQRIKQYRGPHTESWGGRRIEIDSDRVDSLQASAKFSYEVVSSGDLVTRKGPGASYPAVGRRESGSNVNVLCQAAGGQVGATNVWDRLADGTYVSDLYVGTPNNRGYSAPIPKCRYSYMVWTDSLRVRSGPGTNYPQVGQILYGGMANVLCQRTGTKVGKSRVWDKLDNGGYIADWYTTATGRPGYTATIPRCP</sequence>
<protein>
    <recommendedName>
        <fullName evidence="2">SH3b domain-containing protein</fullName>
    </recommendedName>
</protein>
<dbReference type="EMBL" id="FOOI01000022">
    <property type="protein sequence ID" value="SFH57275.1"/>
    <property type="molecule type" value="Genomic_DNA"/>
</dbReference>
<dbReference type="SMART" id="SM00287">
    <property type="entry name" value="SH3b"/>
    <property type="match status" value="2"/>
</dbReference>
<accession>A0A1I3B4N7</accession>
<dbReference type="Gene3D" id="3.20.20.80">
    <property type="entry name" value="Glycosidases"/>
    <property type="match status" value="1"/>
</dbReference>
<dbReference type="InterPro" id="IPR015020">
    <property type="entry name" value="Rv2525c-like_Glyco_Hydro-like"/>
</dbReference>
<reference evidence="3 4" key="1">
    <citation type="submission" date="2016-10" db="EMBL/GenBank/DDBJ databases">
        <authorList>
            <person name="de Groot N.N."/>
        </authorList>
    </citation>
    <scope>NUCLEOTIDE SEQUENCE [LARGE SCALE GENOMIC DNA]</scope>
    <source>
        <strain evidence="3 4">CPCC 202808</strain>
    </source>
</reference>
<dbReference type="InterPro" id="IPR017853">
    <property type="entry name" value="GH"/>
</dbReference>
<evidence type="ECO:0000313" key="4">
    <source>
        <dbReference type="Proteomes" id="UP000199052"/>
    </source>
</evidence>
<organism evidence="3 4">
    <name type="scientific">Actinopolymorpha cephalotaxi</name>
    <dbReference type="NCBI Taxonomy" id="504797"/>
    <lineage>
        <taxon>Bacteria</taxon>
        <taxon>Bacillati</taxon>
        <taxon>Actinomycetota</taxon>
        <taxon>Actinomycetes</taxon>
        <taxon>Propionibacteriales</taxon>
        <taxon>Actinopolymorphaceae</taxon>
        <taxon>Actinopolymorpha</taxon>
    </lineage>
</organism>
<dbReference type="Pfam" id="PF08924">
    <property type="entry name" value="Rv2525c_GlyHyd-like"/>
    <property type="match status" value="1"/>
</dbReference>